<dbReference type="AlphaFoldDB" id="A0AAW2HNV8"/>
<dbReference type="EMBL" id="JARGDH010000004">
    <property type="protein sequence ID" value="KAL0271479.1"/>
    <property type="molecule type" value="Genomic_DNA"/>
</dbReference>
<reference evidence="3" key="1">
    <citation type="journal article" date="2024" name="Gigascience">
        <title>Chromosome-level genome of the poultry shaft louse Menopon gallinae provides insight into the host-switching and adaptive evolution of parasitic lice.</title>
        <authorList>
            <person name="Xu Y."/>
            <person name="Ma L."/>
            <person name="Liu S."/>
            <person name="Liang Y."/>
            <person name="Liu Q."/>
            <person name="He Z."/>
            <person name="Tian L."/>
            <person name="Duan Y."/>
            <person name="Cai W."/>
            <person name="Li H."/>
            <person name="Song F."/>
        </authorList>
    </citation>
    <scope>NUCLEOTIDE SEQUENCE</scope>
    <source>
        <strain evidence="3">Cailab_2023a</strain>
    </source>
</reference>
<accession>A0AAW2HNV8</accession>
<protein>
    <recommendedName>
        <fullName evidence="4">Secreted protein</fullName>
    </recommendedName>
</protein>
<feature type="compositionally biased region" description="Acidic residues" evidence="1">
    <location>
        <begin position="24"/>
        <end position="37"/>
    </location>
</feature>
<keyword evidence="2" id="KW-0732">Signal</keyword>
<evidence type="ECO:0008006" key="4">
    <source>
        <dbReference type="Google" id="ProtNLM"/>
    </source>
</evidence>
<evidence type="ECO:0000313" key="3">
    <source>
        <dbReference type="EMBL" id="KAL0271479.1"/>
    </source>
</evidence>
<organism evidence="3">
    <name type="scientific">Menopon gallinae</name>
    <name type="common">poultry shaft louse</name>
    <dbReference type="NCBI Taxonomy" id="328185"/>
    <lineage>
        <taxon>Eukaryota</taxon>
        <taxon>Metazoa</taxon>
        <taxon>Ecdysozoa</taxon>
        <taxon>Arthropoda</taxon>
        <taxon>Hexapoda</taxon>
        <taxon>Insecta</taxon>
        <taxon>Pterygota</taxon>
        <taxon>Neoptera</taxon>
        <taxon>Paraneoptera</taxon>
        <taxon>Psocodea</taxon>
        <taxon>Troctomorpha</taxon>
        <taxon>Phthiraptera</taxon>
        <taxon>Amblycera</taxon>
        <taxon>Menoponidae</taxon>
        <taxon>Menopon</taxon>
    </lineage>
</organism>
<proteinExistence type="predicted"/>
<sequence length="99" mass="11015">MRVQILVVALLALLYCASADDDHEYDYDDSAEGEGDVDVFRDTENTGDPSTDRGRRSPPKFDSNAMRRKTHGAKRSVPLSQYFDPAPALLSVNSPRKMP</sequence>
<gene>
    <name evidence="3" type="ORF">PYX00_008560</name>
</gene>
<evidence type="ECO:0000256" key="1">
    <source>
        <dbReference type="SAM" id="MobiDB-lite"/>
    </source>
</evidence>
<comment type="caution">
    <text evidence="3">The sequence shown here is derived from an EMBL/GenBank/DDBJ whole genome shotgun (WGS) entry which is preliminary data.</text>
</comment>
<feature type="signal peptide" evidence="2">
    <location>
        <begin position="1"/>
        <end position="19"/>
    </location>
</feature>
<feature type="chain" id="PRO_5044025230" description="Secreted protein" evidence="2">
    <location>
        <begin position="20"/>
        <end position="99"/>
    </location>
</feature>
<feature type="compositionally biased region" description="Basic and acidic residues" evidence="1">
    <location>
        <begin position="38"/>
        <end position="55"/>
    </location>
</feature>
<evidence type="ECO:0000256" key="2">
    <source>
        <dbReference type="SAM" id="SignalP"/>
    </source>
</evidence>
<feature type="region of interest" description="Disordered" evidence="1">
    <location>
        <begin position="24"/>
        <end position="80"/>
    </location>
</feature>
<name>A0AAW2HNV8_9NEOP</name>